<dbReference type="GO" id="GO:0030313">
    <property type="term" value="C:cell envelope"/>
    <property type="evidence" value="ECO:0007669"/>
    <property type="project" value="UniProtKB-SubCell"/>
</dbReference>
<dbReference type="GO" id="GO:0020037">
    <property type="term" value="F:heme binding"/>
    <property type="evidence" value="ECO:0007669"/>
    <property type="project" value="InterPro"/>
</dbReference>
<gene>
    <name evidence="9" type="ORF">AV926_13580</name>
</gene>
<dbReference type="Gene3D" id="1.20.1420.20">
    <property type="entry name" value="M75 peptidase, HXXE motif"/>
    <property type="match status" value="1"/>
</dbReference>
<comment type="subcellular location">
    <subcellularLocation>
        <location evidence="1">Cell envelope</location>
    </subcellularLocation>
</comment>
<name>A0A163XLA9_9FLAO</name>
<proteinExistence type="predicted"/>
<keyword evidence="3 7" id="KW-0479">Metal-binding</keyword>
<dbReference type="AlphaFoldDB" id="A0A163XLA9"/>
<evidence type="ECO:0000256" key="7">
    <source>
        <dbReference type="PROSITE-ProRule" id="PRU00433"/>
    </source>
</evidence>
<organism evidence="9 10">
    <name type="scientific">Myroides marinus</name>
    <dbReference type="NCBI Taxonomy" id="703342"/>
    <lineage>
        <taxon>Bacteria</taxon>
        <taxon>Pseudomonadati</taxon>
        <taxon>Bacteroidota</taxon>
        <taxon>Flavobacteriia</taxon>
        <taxon>Flavobacteriales</taxon>
        <taxon>Flavobacteriaceae</taxon>
        <taxon>Myroides</taxon>
    </lineage>
</organism>
<dbReference type="EMBL" id="LQNU01000066">
    <property type="protein sequence ID" value="KZE78068.1"/>
    <property type="molecule type" value="Genomic_DNA"/>
</dbReference>
<keyword evidence="4" id="KW-0732">Signal</keyword>
<dbReference type="OrthoDB" id="9805202at2"/>
<dbReference type="GO" id="GO:0009055">
    <property type="term" value="F:electron transfer activity"/>
    <property type="evidence" value="ECO:0007669"/>
    <property type="project" value="InterPro"/>
</dbReference>
<evidence type="ECO:0000259" key="8">
    <source>
        <dbReference type="PROSITE" id="PS51007"/>
    </source>
</evidence>
<evidence type="ECO:0000256" key="6">
    <source>
        <dbReference type="ARBA" id="ARBA00023004"/>
    </source>
</evidence>
<dbReference type="Proteomes" id="UP000076630">
    <property type="component" value="Unassembled WGS sequence"/>
</dbReference>
<evidence type="ECO:0000256" key="1">
    <source>
        <dbReference type="ARBA" id="ARBA00004196"/>
    </source>
</evidence>
<accession>A0A163XLA9</accession>
<dbReference type="PANTHER" id="PTHR30600:SF10">
    <property type="entry name" value="BLL6722 PROTEIN"/>
    <property type="match status" value="1"/>
</dbReference>
<dbReference type="RefSeq" id="WP_038987672.1">
    <property type="nucleotide sequence ID" value="NZ_JWJO01000056.1"/>
</dbReference>
<dbReference type="Gene3D" id="1.10.760.10">
    <property type="entry name" value="Cytochrome c-like domain"/>
    <property type="match status" value="2"/>
</dbReference>
<protein>
    <submittedName>
        <fullName evidence="9">Cytochrome-c peroxidase</fullName>
    </submittedName>
</protein>
<evidence type="ECO:0000256" key="3">
    <source>
        <dbReference type="ARBA" id="ARBA00022723"/>
    </source>
</evidence>
<keyword evidence="9" id="KW-0575">Peroxidase</keyword>
<evidence type="ECO:0000256" key="2">
    <source>
        <dbReference type="ARBA" id="ARBA00022617"/>
    </source>
</evidence>
<dbReference type="GO" id="GO:0046872">
    <property type="term" value="F:metal ion binding"/>
    <property type="evidence" value="ECO:0007669"/>
    <property type="project" value="UniProtKB-KW"/>
</dbReference>
<evidence type="ECO:0000256" key="4">
    <source>
        <dbReference type="ARBA" id="ARBA00022729"/>
    </source>
</evidence>
<evidence type="ECO:0000256" key="5">
    <source>
        <dbReference type="ARBA" id="ARBA00023002"/>
    </source>
</evidence>
<dbReference type="PANTHER" id="PTHR30600">
    <property type="entry name" value="CYTOCHROME C PEROXIDASE-RELATED"/>
    <property type="match status" value="1"/>
</dbReference>
<dbReference type="InterPro" id="IPR051395">
    <property type="entry name" value="Cytochrome_c_Peroxidase/MauG"/>
</dbReference>
<dbReference type="InterPro" id="IPR009056">
    <property type="entry name" value="Cyt_c-like_dom"/>
</dbReference>
<feature type="domain" description="Cytochrome c" evidence="8">
    <location>
        <begin position="300"/>
        <end position="434"/>
    </location>
</feature>
<keyword evidence="10" id="KW-1185">Reference proteome</keyword>
<dbReference type="PROSITE" id="PS51007">
    <property type="entry name" value="CYTC"/>
    <property type="match status" value="2"/>
</dbReference>
<dbReference type="PROSITE" id="PS51257">
    <property type="entry name" value="PROKAR_LIPOPROTEIN"/>
    <property type="match status" value="1"/>
</dbReference>
<evidence type="ECO:0000313" key="10">
    <source>
        <dbReference type="Proteomes" id="UP000076630"/>
    </source>
</evidence>
<reference evidence="9 10" key="1">
    <citation type="submission" date="2016-01" db="EMBL/GenBank/DDBJ databases">
        <title>Whole genome sequencing of Myroides marinus L41.</title>
        <authorList>
            <person name="Hong K.W."/>
        </authorList>
    </citation>
    <scope>NUCLEOTIDE SEQUENCE [LARGE SCALE GENOMIC DNA]</scope>
    <source>
        <strain evidence="9 10">L41</strain>
    </source>
</reference>
<keyword evidence="2 7" id="KW-0349">Heme</keyword>
<comment type="caution">
    <text evidence="9">The sequence shown here is derived from an EMBL/GenBank/DDBJ whole genome shotgun (WGS) entry which is preliminary data.</text>
</comment>
<feature type="domain" description="Cytochrome c" evidence="8">
    <location>
        <begin position="453"/>
        <end position="594"/>
    </location>
</feature>
<keyword evidence="5" id="KW-0560">Oxidoreductase</keyword>
<dbReference type="SUPFAM" id="SSF46626">
    <property type="entry name" value="Cytochrome c"/>
    <property type="match status" value="2"/>
</dbReference>
<dbReference type="GO" id="GO:0004130">
    <property type="term" value="F:cytochrome-c peroxidase activity"/>
    <property type="evidence" value="ECO:0007669"/>
    <property type="project" value="TreeGrafter"/>
</dbReference>
<evidence type="ECO:0000313" key="9">
    <source>
        <dbReference type="EMBL" id="KZE78068.1"/>
    </source>
</evidence>
<dbReference type="InterPro" id="IPR004852">
    <property type="entry name" value="Di-haem_cyt_c_peroxidsae"/>
</dbReference>
<keyword evidence="6 7" id="KW-0408">Iron</keyword>
<dbReference type="InterPro" id="IPR038352">
    <property type="entry name" value="Imelysin_sf"/>
</dbReference>
<sequence>MKIIKYIGILVLSITVLSCNDKAKQYEDIKYNDYLLSKVDSLESKIDDLIKNVEVGRDSITIRNAFIKSRLAYKEIEWAVSYFLPHTSKAINGPALDQLDLDENKFIPAEGFQVVEEYLYPTFASSQEKDLLLDSKRLKNFAHTMRKNFEVITISDALVLEALKMEVFQITALGITGFDTPASKLQFVEATASLQGVKNVLTLSKKWGDKESVQQLTVLLDKAIEICKQNPSKTTFDYLEFITTYLDPVSKGIVELQKELGIPFNDGNQVVKGSMASLFDENAVNLNAFLPDSTYYLTPAKVALGKELFFDNKLSKDGARSCADCHHSDKAYSDGLKTALDLKGKPLQRNTPSLNYAAYYHGQFWDMRSVTLESQSSDVITNKDEMQGDLKEIVEHLNKTNHYKKKFETVYKSDKDIEVWQLENALASFIRSLSVFNSRFDQYMRGDKMAMNEQEKRGFNLFVGKAQCATCHFMPLFNGTVPPYFTNSEQEVLGVPADKGGKMLDADLGRFVYNTDLAQLKHSFKTPTVRNIGESGPYMHNGVYETLEEVMDFYNKGGGLGLGLKVDSQTLPEDKLELTTQEIGGIVAFMKALSDQSKK</sequence>
<dbReference type="Pfam" id="PF03150">
    <property type="entry name" value="CCP_MauG"/>
    <property type="match status" value="1"/>
</dbReference>
<dbReference type="InterPro" id="IPR036909">
    <property type="entry name" value="Cyt_c-like_dom_sf"/>
</dbReference>